<evidence type="ECO:0000313" key="8">
    <source>
        <dbReference type="Proteomes" id="UP000234585"/>
    </source>
</evidence>
<evidence type="ECO:0000256" key="3">
    <source>
        <dbReference type="ARBA" id="ARBA00022723"/>
    </source>
</evidence>
<dbReference type="GeneID" id="36522166"/>
<feature type="domain" description="Extradiol ring-cleavage dioxygenase class III enzyme subunit B" evidence="6">
    <location>
        <begin position="6"/>
        <end position="241"/>
    </location>
</feature>
<comment type="cofactor">
    <cofactor evidence="1">
        <name>Zn(2+)</name>
        <dbReference type="ChEBI" id="CHEBI:29105"/>
    </cofactor>
</comment>
<name>A0A2I2FEL6_ASPCN</name>
<dbReference type="CDD" id="cd07363">
    <property type="entry name" value="45_DOPA_Dioxygenase"/>
    <property type="match status" value="1"/>
</dbReference>
<organism evidence="7 8">
    <name type="scientific">Aspergillus candidus</name>
    <dbReference type="NCBI Taxonomy" id="41067"/>
    <lineage>
        <taxon>Eukaryota</taxon>
        <taxon>Fungi</taxon>
        <taxon>Dikarya</taxon>
        <taxon>Ascomycota</taxon>
        <taxon>Pezizomycotina</taxon>
        <taxon>Eurotiomycetes</taxon>
        <taxon>Eurotiomycetidae</taxon>
        <taxon>Eurotiales</taxon>
        <taxon>Aspergillaceae</taxon>
        <taxon>Aspergillus</taxon>
        <taxon>Aspergillus subgen. Circumdati</taxon>
    </lineage>
</organism>
<keyword evidence="4" id="KW-0862">Zinc</keyword>
<dbReference type="AlphaFoldDB" id="A0A2I2FEL6"/>
<keyword evidence="8" id="KW-1185">Reference proteome</keyword>
<accession>A0A2I2FEL6</accession>
<dbReference type="RefSeq" id="XP_024673067.1">
    <property type="nucleotide sequence ID" value="XM_024815006.1"/>
</dbReference>
<dbReference type="PIRSF" id="PIRSF006157">
    <property type="entry name" value="Doxgns_DODA"/>
    <property type="match status" value="1"/>
</dbReference>
<dbReference type="OrthoDB" id="7396853at2759"/>
<keyword evidence="7" id="KW-0223">Dioxygenase</keyword>
<dbReference type="SUPFAM" id="SSF53213">
    <property type="entry name" value="LigB-like"/>
    <property type="match status" value="1"/>
</dbReference>
<evidence type="ECO:0000259" key="6">
    <source>
        <dbReference type="Pfam" id="PF02900"/>
    </source>
</evidence>
<reference evidence="7 8" key="1">
    <citation type="submission" date="2017-12" db="EMBL/GenBank/DDBJ databases">
        <authorList>
            <consortium name="DOE Joint Genome Institute"/>
            <person name="Haridas S."/>
            <person name="Kjaerbolling I."/>
            <person name="Vesth T.C."/>
            <person name="Frisvad J.C."/>
            <person name="Nybo J.L."/>
            <person name="Theobald S."/>
            <person name="Kuo A."/>
            <person name="Bowyer P."/>
            <person name="Matsuda Y."/>
            <person name="Mondo S."/>
            <person name="Lyhne E.K."/>
            <person name="Kogle M.E."/>
            <person name="Clum A."/>
            <person name="Lipzen A."/>
            <person name="Salamov A."/>
            <person name="Ngan C.Y."/>
            <person name="Daum C."/>
            <person name="Chiniquy J."/>
            <person name="Barry K."/>
            <person name="LaButti K."/>
            <person name="Simmons B.A."/>
            <person name="Magnuson J.K."/>
            <person name="Mortensen U.H."/>
            <person name="Larsen T.O."/>
            <person name="Grigoriev I.V."/>
            <person name="Baker S.E."/>
            <person name="Andersen M.R."/>
            <person name="Nordberg H.P."/>
            <person name="Cantor M.N."/>
            <person name="Hua S.X."/>
        </authorList>
    </citation>
    <scope>NUCLEOTIDE SEQUENCE [LARGE SCALE GENOMIC DNA]</scope>
    <source>
        <strain evidence="7 8">CBS 102.13</strain>
    </source>
</reference>
<dbReference type="PANTHER" id="PTHR30096:SF0">
    <property type="entry name" value="4,5-DOPA DIOXYGENASE EXTRADIOL-LIKE PROTEIN"/>
    <property type="match status" value="1"/>
</dbReference>
<dbReference type="Gene3D" id="3.40.830.10">
    <property type="entry name" value="LigB-like"/>
    <property type="match status" value="1"/>
</dbReference>
<comment type="similarity">
    <text evidence="2">Belongs to the DODA-type extradiol aromatic ring-opening dioxygenase family.</text>
</comment>
<keyword evidence="5" id="KW-0560">Oxidoreductase</keyword>
<dbReference type="InterPro" id="IPR004183">
    <property type="entry name" value="Xdiol_dOase_suB"/>
</dbReference>
<dbReference type="Proteomes" id="UP000234585">
    <property type="component" value="Unassembled WGS sequence"/>
</dbReference>
<evidence type="ECO:0000256" key="1">
    <source>
        <dbReference type="ARBA" id="ARBA00001947"/>
    </source>
</evidence>
<dbReference type="InterPro" id="IPR014436">
    <property type="entry name" value="Extradiol_dOase_DODA"/>
</dbReference>
<evidence type="ECO:0000256" key="2">
    <source>
        <dbReference type="ARBA" id="ARBA00007581"/>
    </source>
</evidence>
<evidence type="ECO:0000313" key="7">
    <source>
        <dbReference type="EMBL" id="PLB39055.1"/>
    </source>
</evidence>
<gene>
    <name evidence="7" type="ORF">BDW47DRAFT_116948</name>
</gene>
<dbReference type="PANTHER" id="PTHR30096">
    <property type="entry name" value="4,5-DOPA DIOXYGENASE EXTRADIOL-LIKE PROTEIN"/>
    <property type="match status" value="1"/>
</dbReference>
<keyword evidence="3" id="KW-0479">Metal-binding</keyword>
<proteinExistence type="inferred from homology"/>
<dbReference type="GO" id="GO:0008270">
    <property type="term" value="F:zinc ion binding"/>
    <property type="evidence" value="ECO:0007669"/>
    <property type="project" value="InterPro"/>
</dbReference>
<dbReference type="STRING" id="41067.A0A2I2FEL6"/>
<evidence type="ECO:0000256" key="5">
    <source>
        <dbReference type="ARBA" id="ARBA00023002"/>
    </source>
</evidence>
<dbReference type="GO" id="GO:0008198">
    <property type="term" value="F:ferrous iron binding"/>
    <property type="evidence" value="ECO:0007669"/>
    <property type="project" value="InterPro"/>
</dbReference>
<dbReference type="GO" id="GO:0016702">
    <property type="term" value="F:oxidoreductase activity, acting on single donors with incorporation of molecular oxygen, incorporation of two atoms of oxygen"/>
    <property type="evidence" value="ECO:0007669"/>
    <property type="project" value="UniProtKB-ARBA"/>
</dbReference>
<dbReference type="EMBL" id="KZ559132">
    <property type="protein sequence ID" value="PLB39055.1"/>
    <property type="molecule type" value="Genomic_DNA"/>
</dbReference>
<sequence length="262" mass="28902">MYDQEHPAYSKLAAIGREITTKVKPRAVVVFSAHWQAGRDTIQVNTAEMTDLIYDFYGFPSHYYKETFPNVGSQEVSSKVLGLLNKAGIKAEGVKRGLDHGVWASFKCAFEPESNPLNVPIVQVSLFGTEDPVQHYRLGEAVSSLRDDNILIIVSGMAVHNLRDMMRAFGSPKPMPYTTSFDEALKDAATKPPAEREQAMAQLLKRGDARQAHPSFEHLLPIHIGAGAAGEDLGRRLWTYKDGSMSWAQYRFGDVAGGSSSL</sequence>
<protein>
    <submittedName>
        <fullName evidence="7">Aromatic ring-opening dioxygenase LigB subunit</fullName>
    </submittedName>
</protein>
<evidence type="ECO:0000256" key="4">
    <source>
        <dbReference type="ARBA" id="ARBA00022833"/>
    </source>
</evidence>
<dbReference type="Pfam" id="PF02900">
    <property type="entry name" value="LigB"/>
    <property type="match status" value="1"/>
</dbReference>